<dbReference type="RefSeq" id="WP_079689332.1">
    <property type="nucleotide sequence ID" value="NZ_FUZU01000004.1"/>
</dbReference>
<dbReference type="EMBL" id="FUZU01000004">
    <property type="protein sequence ID" value="SKC85019.1"/>
    <property type="molecule type" value="Genomic_DNA"/>
</dbReference>
<reference evidence="1 2" key="1">
    <citation type="submission" date="2017-02" db="EMBL/GenBank/DDBJ databases">
        <authorList>
            <person name="Peterson S.W."/>
        </authorList>
    </citation>
    <scope>NUCLEOTIDE SEQUENCE [LARGE SCALE GENOMIC DNA]</scope>
    <source>
        <strain evidence="1 2">DSM 25262</strain>
    </source>
</reference>
<name>A0A1T5MAX1_9BACT</name>
<evidence type="ECO:0008006" key="3">
    <source>
        <dbReference type="Google" id="ProtNLM"/>
    </source>
</evidence>
<sequence>MKFLSLSLWLVFFLFSCSEEKHEARFVNYTKELDSVTVVYGKPTKGEYIIDLSLVFNKNPWDSIAFILPYLPEKYLLKSDFCNLKSVRDTMQYVIETDWSCGLLFFKDNCIHSYSVIGGNPSFAEIIGKDRPAIPMLTRSNSKVKIINTPNTNGEQSFTLVPLNYPAVEAEPNERMKMIPIDSLKL</sequence>
<organism evidence="1 2">
    <name type="scientific">Ohtaekwangia koreensis</name>
    <dbReference type="NCBI Taxonomy" id="688867"/>
    <lineage>
        <taxon>Bacteria</taxon>
        <taxon>Pseudomonadati</taxon>
        <taxon>Bacteroidota</taxon>
        <taxon>Cytophagia</taxon>
        <taxon>Cytophagales</taxon>
        <taxon>Fulvivirgaceae</taxon>
        <taxon>Ohtaekwangia</taxon>
    </lineage>
</organism>
<dbReference type="Proteomes" id="UP000190961">
    <property type="component" value="Unassembled WGS sequence"/>
</dbReference>
<dbReference type="PROSITE" id="PS51257">
    <property type="entry name" value="PROKAR_LIPOPROTEIN"/>
    <property type="match status" value="1"/>
</dbReference>
<protein>
    <recommendedName>
        <fullName evidence="3">Lipoprotein</fullName>
    </recommendedName>
</protein>
<keyword evidence="2" id="KW-1185">Reference proteome</keyword>
<evidence type="ECO:0000313" key="2">
    <source>
        <dbReference type="Proteomes" id="UP000190961"/>
    </source>
</evidence>
<evidence type="ECO:0000313" key="1">
    <source>
        <dbReference type="EMBL" id="SKC85019.1"/>
    </source>
</evidence>
<dbReference type="AlphaFoldDB" id="A0A1T5MAX1"/>
<gene>
    <name evidence="1" type="ORF">SAMN05660236_4790</name>
</gene>
<accession>A0A1T5MAX1</accession>
<dbReference type="STRING" id="688867.SAMN05660236_4790"/>
<proteinExistence type="predicted"/>